<keyword evidence="1" id="KW-1133">Transmembrane helix</keyword>
<feature type="transmembrane region" description="Helical" evidence="1">
    <location>
        <begin position="174"/>
        <end position="190"/>
    </location>
</feature>
<dbReference type="AlphaFoldDB" id="A0A7X3FG81"/>
<organism evidence="2 3">
    <name type="scientific">Paenibacillus lutrae</name>
    <dbReference type="NCBI Taxonomy" id="2078573"/>
    <lineage>
        <taxon>Bacteria</taxon>
        <taxon>Bacillati</taxon>
        <taxon>Bacillota</taxon>
        <taxon>Bacilli</taxon>
        <taxon>Bacillales</taxon>
        <taxon>Paenibacillaceae</taxon>
        <taxon>Paenibacillus</taxon>
    </lineage>
</organism>
<evidence type="ECO:0000313" key="2">
    <source>
        <dbReference type="EMBL" id="MVO99205.1"/>
    </source>
</evidence>
<accession>A0A7X3FG81</accession>
<comment type="caution">
    <text evidence="2">The sequence shown here is derived from an EMBL/GenBank/DDBJ whole genome shotgun (WGS) entry which is preliminary data.</text>
</comment>
<keyword evidence="1" id="KW-0812">Transmembrane</keyword>
<feature type="transmembrane region" description="Helical" evidence="1">
    <location>
        <begin position="31"/>
        <end position="49"/>
    </location>
</feature>
<dbReference type="NCBIfam" id="TIGR04370">
    <property type="entry name" value="glyco_rpt_poly"/>
    <property type="match status" value="1"/>
</dbReference>
<dbReference type="OrthoDB" id="9964429at2"/>
<reference evidence="2 3" key="1">
    <citation type="journal article" date="2019" name="Microorganisms">
        <title>Paenibacillus lutrae sp. nov., A Chitinolytic Species Isolated from A River Otter in Castril Natural Park, Granada, Spain.</title>
        <authorList>
            <person name="Rodriguez M."/>
            <person name="Reina J.C."/>
            <person name="Bejar V."/>
            <person name="Llamas I."/>
        </authorList>
    </citation>
    <scope>NUCLEOTIDE SEQUENCE [LARGE SCALE GENOMIC DNA]</scope>
    <source>
        <strain evidence="2 3">N10</strain>
    </source>
</reference>
<feature type="transmembrane region" description="Helical" evidence="1">
    <location>
        <begin position="6"/>
        <end position="24"/>
    </location>
</feature>
<dbReference type="RefSeq" id="WP_157334076.1">
    <property type="nucleotide sequence ID" value="NZ_RHLK01000003.1"/>
</dbReference>
<name>A0A7X3FG81_9BACL</name>
<feature type="transmembrane region" description="Helical" evidence="1">
    <location>
        <begin position="394"/>
        <end position="412"/>
    </location>
</feature>
<evidence type="ECO:0000256" key="1">
    <source>
        <dbReference type="SAM" id="Phobius"/>
    </source>
</evidence>
<feature type="transmembrane region" description="Helical" evidence="1">
    <location>
        <begin position="218"/>
        <end position="236"/>
    </location>
</feature>
<proteinExistence type="predicted"/>
<feature type="transmembrane region" description="Helical" evidence="1">
    <location>
        <begin position="69"/>
        <end position="87"/>
    </location>
</feature>
<keyword evidence="3" id="KW-1185">Reference proteome</keyword>
<dbReference type="Proteomes" id="UP000490800">
    <property type="component" value="Unassembled WGS sequence"/>
</dbReference>
<feature type="transmembrane region" description="Helical" evidence="1">
    <location>
        <begin position="108"/>
        <end position="125"/>
    </location>
</feature>
<protein>
    <submittedName>
        <fullName evidence="2">Oligosaccharide repeat unit polymerase</fullName>
    </submittedName>
</protein>
<sequence length="432" mass="49252">MIALNILNLSFMALLAFVLGVKFFKKKLFTAFDFFVIGIIVYYLIPFSATEIFLPDRNTFQTTVETKVYTFLVIFVSTLIALVGYKMTNKVKLLRVADLKLFPVFKQFIGVISIAIFFYIIWIYITKIDFSNLEHNMQLRELLSGLGPFAVLLQIPNGLALYYIYRAAKYKENYKLATIWMIVALMTTFIRGERTDLVFIALFPFLAWYFYKKTAKPIIVGIVVISIILSIYSANFKVTHINNDEGYGQTAIKMIEDDFDRNWVTWAAIDNASLTKSELLPYRGSGYVYTLLGYVPRSIAPFKGYNSPQWFTLNISPQMGYTLYGVSDVSELDWGYAFGFQVESILNFGFIGLVVVSFFVGVALRFLQNLLVRFEVLYPIIAIMALQFSALTSFTLMTIHLPILVTALIIYMSSDRKETSTHSAFANAALAR</sequence>
<gene>
    <name evidence="2" type="ORF">EDM21_06640</name>
</gene>
<feature type="transmembrane region" description="Helical" evidence="1">
    <location>
        <begin position="345"/>
        <end position="364"/>
    </location>
</feature>
<dbReference type="EMBL" id="RHLK01000003">
    <property type="protein sequence ID" value="MVO99205.1"/>
    <property type="molecule type" value="Genomic_DNA"/>
</dbReference>
<evidence type="ECO:0000313" key="3">
    <source>
        <dbReference type="Proteomes" id="UP000490800"/>
    </source>
</evidence>
<feature type="transmembrane region" description="Helical" evidence="1">
    <location>
        <begin position="196"/>
        <end position="211"/>
    </location>
</feature>
<keyword evidence="1" id="KW-0472">Membrane</keyword>
<feature type="transmembrane region" description="Helical" evidence="1">
    <location>
        <begin position="145"/>
        <end position="165"/>
    </location>
</feature>